<accession>A0A1F7U8T5</accession>
<dbReference type="AlphaFoldDB" id="A0A1F7U8T5"/>
<keyword evidence="1" id="KW-0540">Nuclease</keyword>
<evidence type="ECO:0000313" key="6">
    <source>
        <dbReference type="Proteomes" id="UP000177088"/>
    </source>
</evidence>
<proteinExistence type="predicted"/>
<organism evidence="5 6">
    <name type="scientific">Candidatus Uhrbacteria bacterium RIFCSPHIGHO2_02_FULL_60_10</name>
    <dbReference type="NCBI Taxonomy" id="1802392"/>
    <lineage>
        <taxon>Bacteria</taxon>
        <taxon>Candidatus Uhriibacteriota</taxon>
    </lineage>
</organism>
<keyword evidence="3" id="KW-0269">Exonuclease</keyword>
<evidence type="ECO:0000259" key="4">
    <source>
        <dbReference type="SMART" id="SM00479"/>
    </source>
</evidence>
<comment type="caution">
    <text evidence="5">The sequence shown here is derived from an EMBL/GenBank/DDBJ whole genome shotgun (WGS) entry which is preliminary data.</text>
</comment>
<reference evidence="5 6" key="1">
    <citation type="journal article" date="2016" name="Nat. Commun.">
        <title>Thousands of microbial genomes shed light on interconnected biogeochemical processes in an aquifer system.</title>
        <authorList>
            <person name="Anantharaman K."/>
            <person name="Brown C.T."/>
            <person name="Hug L.A."/>
            <person name="Sharon I."/>
            <person name="Castelle C.J."/>
            <person name="Probst A.J."/>
            <person name="Thomas B.C."/>
            <person name="Singh A."/>
            <person name="Wilkins M.J."/>
            <person name="Karaoz U."/>
            <person name="Brodie E.L."/>
            <person name="Williams K.H."/>
            <person name="Hubbard S.S."/>
            <person name="Banfield J.F."/>
        </authorList>
    </citation>
    <scope>NUCLEOTIDE SEQUENCE [LARGE SCALE GENOMIC DNA]</scope>
</reference>
<evidence type="ECO:0000256" key="2">
    <source>
        <dbReference type="ARBA" id="ARBA00022801"/>
    </source>
</evidence>
<evidence type="ECO:0000313" key="5">
    <source>
        <dbReference type="EMBL" id="OGL74127.1"/>
    </source>
</evidence>
<dbReference type="Pfam" id="PF00929">
    <property type="entry name" value="RNase_T"/>
    <property type="match status" value="1"/>
</dbReference>
<evidence type="ECO:0000256" key="1">
    <source>
        <dbReference type="ARBA" id="ARBA00022722"/>
    </source>
</evidence>
<dbReference type="GO" id="GO:0008408">
    <property type="term" value="F:3'-5' exonuclease activity"/>
    <property type="evidence" value="ECO:0007669"/>
    <property type="project" value="TreeGrafter"/>
</dbReference>
<evidence type="ECO:0000256" key="3">
    <source>
        <dbReference type="ARBA" id="ARBA00022839"/>
    </source>
</evidence>
<dbReference type="CDD" id="cd06127">
    <property type="entry name" value="DEDDh"/>
    <property type="match status" value="1"/>
</dbReference>
<dbReference type="GO" id="GO:0003676">
    <property type="term" value="F:nucleic acid binding"/>
    <property type="evidence" value="ECO:0007669"/>
    <property type="project" value="InterPro"/>
</dbReference>
<dbReference type="InterPro" id="IPR012337">
    <property type="entry name" value="RNaseH-like_sf"/>
</dbReference>
<dbReference type="SUPFAM" id="SSF53098">
    <property type="entry name" value="Ribonuclease H-like"/>
    <property type="match status" value="1"/>
</dbReference>
<dbReference type="InterPro" id="IPR036397">
    <property type="entry name" value="RNaseH_sf"/>
</dbReference>
<dbReference type="PANTHER" id="PTHR30231">
    <property type="entry name" value="DNA POLYMERASE III SUBUNIT EPSILON"/>
    <property type="match status" value="1"/>
</dbReference>
<feature type="domain" description="Exonuclease" evidence="4">
    <location>
        <begin position="18"/>
        <end position="191"/>
    </location>
</feature>
<dbReference type="Proteomes" id="UP000177088">
    <property type="component" value="Unassembled WGS sequence"/>
</dbReference>
<protein>
    <recommendedName>
        <fullName evidence="4">Exonuclease domain-containing protein</fullName>
    </recommendedName>
</protein>
<name>A0A1F7U8T5_9BACT</name>
<sequence>MEAVMPDQKNVLPLSARLLAVTDTETTGLLPGHHEIIEIATHLVEPVNLEVVKTLEFKVIPCHPERMSPEALAVNGYQPDAWTSARPLDSVMRDFADATPDAIFMSWGAAFDWPFVDAAFRQTGVQPKMDYHRLCAMTMAWTLLAPRGLQLLKQDRVAEFLGLQPEPPVHRAINGANLTLAILRRLRQLKP</sequence>
<dbReference type="Gene3D" id="3.30.420.10">
    <property type="entry name" value="Ribonuclease H-like superfamily/Ribonuclease H"/>
    <property type="match status" value="1"/>
</dbReference>
<dbReference type="EMBL" id="MGEA01000034">
    <property type="protein sequence ID" value="OGL74127.1"/>
    <property type="molecule type" value="Genomic_DNA"/>
</dbReference>
<gene>
    <name evidence="5" type="ORF">A3C96_02240</name>
</gene>
<keyword evidence="2" id="KW-0378">Hydrolase</keyword>
<dbReference type="InterPro" id="IPR013520">
    <property type="entry name" value="Ribonucl_H"/>
</dbReference>
<dbReference type="PANTHER" id="PTHR30231:SF4">
    <property type="entry name" value="PROTEIN NEN2"/>
    <property type="match status" value="1"/>
</dbReference>
<dbReference type="SMART" id="SM00479">
    <property type="entry name" value="EXOIII"/>
    <property type="match status" value="1"/>
</dbReference>